<gene>
    <name evidence="2" type="ORF">I79_019074</name>
</gene>
<protein>
    <submittedName>
        <fullName evidence="2">Uncharacterized protein</fullName>
    </submittedName>
</protein>
<dbReference type="Proteomes" id="UP000001075">
    <property type="component" value="Unassembled WGS sequence"/>
</dbReference>
<dbReference type="InParanoid" id="G3I6F3"/>
<organism evidence="2 3">
    <name type="scientific">Cricetulus griseus</name>
    <name type="common">Chinese hamster</name>
    <name type="synonym">Cricetulus barabensis griseus</name>
    <dbReference type="NCBI Taxonomy" id="10029"/>
    <lineage>
        <taxon>Eukaryota</taxon>
        <taxon>Metazoa</taxon>
        <taxon>Chordata</taxon>
        <taxon>Craniata</taxon>
        <taxon>Vertebrata</taxon>
        <taxon>Euteleostomi</taxon>
        <taxon>Mammalia</taxon>
        <taxon>Eutheria</taxon>
        <taxon>Euarchontoglires</taxon>
        <taxon>Glires</taxon>
        <taxon>Rodentia</taxon>
        <taxon>Myomorpha</taxon>
        <taxon>Muroidea</taxon>
        <taxon>Cricetidae</taxon>
        <taxon>Cricetinae</taxon>
        <taxon>Cricetulus</taxon>
    </lineage>
</organism>
<accession>G3I6F3</accession>
<evidence type="ECO:0000313" key="2">
    <source>
        <dbReference type="EMBL" id="EGV95583.1"/>
    </source>
</evidence>
<dbReference type="AlphaFoldDB" id="G3I6F3"/>
<evidence type="ECO:0000313" key="3">
    <source>
        <dbReference type="Proteomes" id="UP000001075"/>
    </source>
</evidence>
<name>G3I6F3_CRIGR</name>
<proteinExistence type="predicted"/>
<sequence length="84" mass="9023">MWQQGTCVQVSTVGSSVAEREISLLESLASFVTTDVLGPLASTCGLSSSFRPRTQKLPRVRLTFSSGTGARDQGNPWYRASDAN</sequence>
<reference evidence="3" key="1">
    <citation type="journal article" date="2011" name="Nat. Biotechnol.">
        <title>The genomic sequence of the Chinese hamster ovary (CHO)-K1 cell line.</title>
        <authorList>
            <person name="Xu X."/>
            <person name="Nagarajan H."/>
            <person name="Lewis N.E."/>
            <person name="Pan S."/>
            <person name="Cai Z."/>
            <person name="Liu X."/>
            <person name="Chen W."/>
            <person name="Xie M."/>
            <person name="Wang W."/>
            <person name="Hammond S."/>
            <person name="Andersen M.R."/>
            <person name="Neff N."/>
            <person name="Passarelli B."/>
            <person name="Koh W."/>
            <person name="Fan H.C."/>
            <person name="Wang J."/>
            <person name="Gui Y."/>
            <person name="Lee K.H."/>
            <person name="Betenbaugh M.J."/>
            <person name="Quake S.R."/>
            <person name="Famili I."/>
            <person name="Palsson B.O."/>
            <person name="Wang J."/>
        </authorList>
    </citation>
    <scope>NUCLEOTIDE SEQUENCE [LARGE SCALE GENOMIC DNA]</scope>
    <source>
        <strain evidence="3">CHO K1 cell line</strain>
    </source>
</reference>
<evidence type="ECO:0000256" key="1">
    <source>
        <dbReference type="SAM" id="MobiDB-lite"/>
    </source>
</evidence>
<feature type="region of interest" description="Disordered" evidence="1">
    <location>
        <begin position="63"/>
        <end position="84"/>
    </location>
</feature>
<dbReference type="EMBL" id="JH001366">
    <property type="protein sequence ID" value="EGV95583.1"/>
    <property type="molecule type" value="Genomic_DNA"/>
</dbReference>